<dbReference type="PANTHER" id="PTHR43877">
    <property type="entry name" value="AMINOALKYLPHOSPHONATE N-ACETYLTRANSFERASE-RELATED-RELATED"/>
    <property type="match status" value="1"/>
</dbReference>
<accession>A0A926DIS3</accession>
<keyword evidence="2" id="KW-0012">Acyltransferase</keyword>
<dbReference type="EMBL" id="JACRSS010000002">
    <property type="protein sequence ID" value="MBC8538542.1"/>
    <property type="molecule type" value="Genomic_DNA"/>
</dbReference>
<dbReference type="CDD" id="cd04301">
    <property type="entry name" value="NAT_SF"/>
    <property type="match status" value="1"/>
</dbReference>
<sequence length="141" mass="15656">MKVEKAQPQDAAELSRLLSLLLEEETPEETVKDLIEKLSIREEYALLAAKEDGKVLGTAMGVLCQDVCAGARKFLVIENVVVDERSRGKGAGRALMETLEAWGKAGGAYYAILVSGRKRRTGHAFYRALGFQEEKGFRKYF</sequence>
<dbReference type="InterPro" id="IPR050832">
    <property type="entry name" value="Bact_Acetyltransf"/>
</dbReference>
<dbReference type="Pfam" id="PF00583">
    <property type="entry name" value="Acetyltransf_1"/>
    <property type="match status" value="1"/>
</dbReference>
<dbReference type="PROSITE" id="PS51186">
    <property type="entry name" value="GNAT"/>
    <property type="match status" value="1"/>
</dbReference>
<feature type="domain" description="N-acetyltransferase" evidence="3">
    <location>
        <begin position="1"/>
        <end position="141"/>
    </location>
</feature>
<keyword evidence="1" id="KW-0808">Transferase</keyword>
<evidence type="ECO:0000313" key="5">
    <source>
        <dbReference type="Proteomes" id="UP000617951"/>
    </source>
</evidence>
<evidence type="ECO:0000256" key="2">
    <source>
        <dbReference type="ARBA" id="ARBA00023315"/>
    </source>
</evidence>
<dbReference type="Gene3D" id="3.40.630.30">
    <property type="match status" value="1"/>
</dbReference>
<gene>
    <name evidence="4" type="ORF">H8693_06305</name>
</gene>
<organism evidence="4 5">
    <name type="scientific">Guopingia tenuis</name>
    <dbReference type="NCBI Taxonomy" id="2763656"/>
    <lineage>
        <taxon>Bacteria</taxon>
        <taxon>Bacillati</taxon>
        <taxon>Bacillota</taxon>
        <taxon>Clostridia</taxon>
        <taxon>Christensenellales</taxon>
        <taxon>Christensenellaceae</taxon>
        <taxon>Guopingia</taxon>
    </lineage>
</organism>
<name>A0A926DIS3_9FIRM</name>
<protein>
    <submittedName>
        <fullName evidence="4">GNAT family N-acetyltransferase</fullName>
    </submittedName>
</protein>
<proteinExistence type="predicted"/>
<reference evidence="4" key="1">
    <citation type="submission" date="2020-08" db="EMBL/GenBank/DDBJ databases">
        <title>Genome public.</title>
        <authorList>
            <person name="Liu C."/>
            <person name="Sun Q."/>
        </authorList>
    </citation>
    <scope>NUCLEOTIDE SEQUENCE</scope>
    <source>
        <strain evidence="4">NSJ-63</strain>
    </source>
</reference>
<dbReference type="SUPFAM" id="SSF55729">
    <property type="entry name" value="Acyl-CoA N-acyltransferases (Nat)"/>
    <property type="match status" value="1"/>
</dbReference>
<dbReference type="Proteomes" id="UP000617951">
    <property type="component" value="Unassembled WGS sequence"/>
</dbReference>
<dbReference type="GO" id="GO:0016747">
    <property type="term" value="F:acyltransferase activity, transferring groups other than amino-acyl groups"/>
    <property type="evidence" value="ECO:0007669"/>
    <property type="project" value="InterPro"/>
</dbReference>
<evidence type="ECO:0000259" key="3">
    <source>
        <dbReference type="PROSITE" id="PS51186"/>
    </source>
</evidence>
<dbReference type="InterPro" id="IPR016181">
    <property type="entry name" value="Acyl_CoA_acyltransferase"/>
</dbReference>
<dbReference type="InterPro" id="IPR000182">
    <property type="entry name" value="GNAT_dom"/>
</dbReference>
<evidence type="ECO:0000256" key="1">
    <source>
        <dbReference type="ARBA" id="ARBA00022679"/>
    </source>
</evidence>
<dbReference type="AlphaFoldDB" id="A0A926DIS3"/>
<keyword evidence="5" id="KW-1185">Reference proteome</keyword>
<comment type="caution">
    <text evidence="4">The sequence shown here is derived from an EMBL/GenBank/DDBJ whole genome shotgun (WGS) entry which is preliminary data.</text>
</comment>
<dbReference type="RefSeq" id="WP_249280287.1">
    <property type="nucleotide sequence ID" value="NZ_JACRSS010000002.1"/>
</dbReference>
<evidence type="ECO:0000313" key="4">
    <source>
        <dbReference type="EMBL" id="MBC8538542.1"/>
    </source>
</evidence>